<protein>
    <submittedName>
        <fullName evidence="2">Uncharacterized protein</fullName>
    </submittedName>
</protein>
<evidence type="ECO:0000313" key="2">
    <source>
        <dbReference type="EMBL" id="KAF7832916.1"/>
    </source>
</evidence>
<dbReference type="AlphaFoldDB" id="A0A835C431"/>
<dbReference type="EMBL" id="JAAIUW010000005">
    <property type="protein sequence ID" value="KAF7832916.1"/>
    <property type="molecule type" value="Genomic_DNA"/>
</dbReference>
<sequence>MSLGVAMKLSGIFAASVAAAASTTSASVFSSMQISHQDGSG</sequence>
<evidence type="ECO:0000313" key="3">
    <source>
        <dbReference type="Proteomes" id="UP000634136"/>
    </source>
</evidence>
<comment type="caution">
    <text evidence="2">The sequence shown here is derived from an EMBL/GenBank/DDBJ whole genome shotgun (WGS) entry which is preliminary data.</text>
</comment>
<proteinExistence type="predicted"/>
<feature type="chain" id="PRO_5032352492" evidence="1">
    <location>
        <begin position="20"/>
        <end position="41"/>
    </location>
</feature>
<reference evidence="2" key="1">
    <citation type="submission" date="2020-09" db="EMBL/GenBank/DDBJ databases">
        <title>Genome-Enabled Discovery of Anthraquinone Biosynthesis in Senna tora.</title>
        <authorList>
            <person name="Kang S.-H."/>
            <person name="Pandey R.P."/>
            <person name="Lee C.-M."/>
            <person name="Sim J.-S."/>
            <person name="Jeong J.-T."/>
            <person name="Choi B.-S."/>
            <person name="Jung M."/>
            <person name="Ginzburg D."/>
            <person name="Zhao K."/>
            <person name="Won S.Y."/>
            <person name="Oh T.-J."/>
            <person name="Yu Y."/>
            <person name="Kim N.-H."/>
            <person name="Lee O.R."/>
            <person name="Lee T.-H."/>
            <person name="Bashyal P."/>
            <person name="Kim T.-S."/>
            <person name="Lee W.-H."/>
            <person name="Kawkins C."/>
            <person name="Kim C.-K."/>
            <person name="Kim J.S."/>
            <person name="Ahn B.O."/>
            <person name="Rhee S.Y."/>
            <person name="Sohng J.K."/>
        </authorList>
    </citation>
    <scope>NUCLEOTIDE SEQUENCE</scope>
    <source>
        <tissue evidence="2">Leaf</tissue>
    </source>
</reference>
<feature type="signal peptide" evidence="1">
    <location>
        <begin position="1"/>
        <end position="19"/>
    </location>
</feature>
<dbReference type="Proteomes" id="UP000634136">
    <property type="component" value="Unassembled WGS sequence"/>
</dbReference>
<keyword evidence="1" id="KW-0732">Signal</keyword>
<accession>A0A835C431</accession>
<evidence type="ECO:0000256" key="1">
    <source>
        <dbReference type="SAM" id="SignalP"/>
    </source>
</evidence>
<name>A0A835C431_9FABA</name>
<organism evidence="2 3">
    <name type="scientific">Senna tora</name>
    <dbReference type="NCBI Taxonomy" id="362788"/>
    <lineage>
        <taxon>Eukaryota</taxon>
        <taxon>Viridiplantae</taxon>
        <taxon>Streptophyta</taxon>
        <taxon>Embryophyta</taxon>
        <taxon>Tracheophyta</taxon>
        <taxon>Spermatophyta</taxon>
        <taxon>Magnoliopsida</taxon>
        <taxon>eudicotyledons</taxon>
        <taxon>Gunneridae</taxon>
        <taxon>Pentapetalae</taxon>
        <taxon>rosids</taxon>
        <taxon>fabids</taxon>
        <taxon>Fabales</taxon>
        <taxon>Fabaceae</taxon>
        <taxon>Caesalpinioideae</taxon>
        <taxon>Cassia clade</taxon>
        <taxon>Senna</taxon>
    </lineage>
</organism>
<gene>
    <name evidence="2" type="ORF">G2W53_015249</name>
</gene>
<keyword evidence="3" id="KW-1185">Reference proteome</keyword>